<comment type="caution">
    <text evidence="1">The sequence shown here is derived from an EMBL/GenBank/DDBJ whole genome shotgun (WGS) entry which is preliminary data.</text>
</comment>
<accession>A0A7W3W524</accession>
<name>A0A7W3W524_9PSEU</name>
<evidence type="ECO:0000313" key="1">
    <source>
        <dbReference type="EMBL" id="MBB1158986.1"/>
    </source>
</evidence>
<keyword evidence="2" id="KW-1185">Reference proteome</keyword>
<dbReference type="RefSeq" id="WP_182895691.1">
    <property type="nucleotide sequence ID" value="NZ_JACGZW010000016.1"/>
</dbReference>
<dbReference type="Proteomes" id="UP000526734">
    <property type="component" value="Unassembled WGS sequence"/>
</dbReference>
<dbReference type="EMBL" id="JACGZW010000016">
    <property type="protein sequence ID" value="MBB1158986.1"/>
    <property type="molecule type" value="Genomic_DNA"/>
</dbReference>
<dbReference type="AlphaFoldDB" id="A0A7W3W524"/>
<organism evidence="1 2">
    <name type="scientific">Amycolatopsis dendrobii</name>
    <dbReference type="NCBI Taxonomy" id="2760662"/>
    <lineage>
        <taxon>Bacteria</taxon>
        <taxon>Bacillati</taxon>
        <taxon>Actinomycetota</taxon>
        <taxon>Actinomycetes</taxon>
        <taxon>Pseudonocardiales</taxon>
        <taxon>Pseudonocardiaceae</taxon>
        <taxon>Amycolatopsis</taxon>
    </lineage>
</organism>
<sequence>MIGEHYPEARDHVESAKNARKSMTDSWAQLLDDDLFDLSVSTNDNGTGVVSVTAEWPDGTQAALTAKLQLCVDELWAALDSLISRALEIYSAIRRIRRPENPRFFPIAASAEGLNLLLHESCLDGIPNDLASLVVRSQPFWEDEDSPFVLTLRAGLTKLMLWTDLLYDGNQVGAWVTPGEPEFFVDAPVTIEHVETCAPGPAAPDKVLARYTLAGYSQDAEISVMPNSFIDISFADTPSGADQSPSALDEGLNEVVRTVTMFIAAFEEVTGDLPVAQAITPDSDSPSPWIEAVRSARAWTEEELRDLAQSDSGIGIVTDDRTSTFLVKTQQGVFERSIPEATTLSPYAPRGYAAERATRNAAATWGLPDFVLSPMSMRKGRGGVREISDGLIVVGDRGLITQVKSRDAEPGTPDKERSWLGKKIAEAARQVGGTARQLSAITTIMTNGRGRAIDIDGPRITWTGVVIIDHPAPPDDCPITPPAERIPVVVLLRRDWEFLFQQLRSTAAVLGYLDRVETSTARLGDEPARYYELAVEDAAATPGPPVPQLGPTGSQVSAPLLPTAPAGSDDNEAHGLVRIICEDIAHSPLNNRPEKDRVTVLAAIDSLPVGHRTDLGRHLLGGLSAVADADEGTVAWRSRIFRAADGPQLGFAVCSKYDEATSNNFKYWMLLRHHELWEGLDRPANLLSVGVLLTPRRDGLRDWDTSLLSVIGDPCLTPEELTQARRLFNPPQH</sequence>
<evidence type="ECO:0000313" key="2">
    <source>
        <dbReference type="Proteomes" id="UP000526734"/>
    </source>
</evidence>
<proteinExistence type="predicted"/>
<gene>
    <name evidence="1" type="ORF">H4281_38060</name>
</gene>
<reference evidence="1 2" key="1">
    <citation type="submission" date="2020-08" db="EMBL/GenBank/DDBJ databases">
        <title>Amycolatopsis sp. nov. DR6-1 isolated from Dendrobium heterocarpum.</title>
        <authorList>
            <person name="Tedsree N."/>
            <person name="Kuncharoen N."/>
            <person name="Likhitwitayawuid K."/>
            <person name="Tanasupawat S."/>
        </authorList>
    </citation>
    <scope>NUCLEOTIDE SEQUENCE [LARGE SCALE GENOMIC DNA]</scope>
    <source>
        <strain evidence="1 2">DR6-1</strain>
    </source>
</reference>
<protein>
    <submittedName>
        <fullName evidence="1">Uncharacterized protein</fullName>
    </submittedName>
</protein>